<keyword evidence="2" id="KW-0732">Signal</keyword>
<dbReference type="PANTHER" id="PTHR30006">
    <property type="entry name" value="THIAMINE-BINDING PERIPLASMIC PROTEIN-RELATED"/>
    <property type="match status" value="1"/>
</dbReference>
<comment type="caution">
    <text evidence="3">The sequence shown here is derived from an EMBL/GenBank/DDBJ whole genome shotgun (WGS) entry which is preliminary data.</text>
</comment>
<name>A0AAE0TFD0_9BIVA</name>
<dbReference type="Pfam" id="PF13343">
    <property type="entry name" value="SBP_bac_6"/>
    <property type="match status" value="1"/>
</dbReference>
<dbReference type="Gene3D" id="3.40.190.10">
    <property type="entry name" value="Periplasmic binding protein-like II"/>
    <property type="match status" value="2"/>
</dbReference>
<dbReference type="InterPro" id="IPR026045">
    <property type="entry name" value="Ferric-bd"/>
</dbReference>
<comment type="similarity">
    <text evidence="1">Belongs to the bacterial solute-binding protein 1 family.</text>
</comment>
<keyword evidence="4" id="KW-1185">Reference proteome</keyword>
<organism evidence="3 4">
    <name type="scientific">Potamilus streckersoni</name>
    <dbReference type="NCBI Taxonomy" id="2493646"/>
    <lineage>
        <taxon>Eukaryota</taxon>
        <taxon>Metazoa</taxon>
        <taxon>Spiralia</taxon>
        <taxon>Lophotrochozoa</taxon>
        <taxon>Mollusca</taxon>
        <taxon>Bivalvia</taxon>
        <taxon>Autobranchia</taxon>
        <taxon>Heteroconchia</taxon>
        <taxon>Palaeoheterodonta</taxon>
        <taxon>Unionida</taxon>
        <taxon>Unionoidea</taxon>
        <taxon>Unionidae</taxon>
        <taxon>Ambleminae</taxon>
        <taxon>Lampsilini</taxon>
        <taxon>Potamilus</taxon>
    </lineage>
</organism>
<reference evidence="3" key="3">
    <citation type="submission" date="2023-05" db="EMBL/GenBank/DDBJ databases">
        <authorList>
            <person name="Smith C.H."/>
        </authorList>
    </citation>
    <scope>NUCLEOTIDE SEQUENCE</scope>
    <source>
        <strain evidence="3">CHS0354</strain>
        <tissue evidence="3">Mantle</tissue>
    </source>
</reference>
<evidence type="ECO:0008006" key="5">
    <source>
        <dbReference type="Google" id="ProtNLM"/>
    </source>
</evidence>
<evidence type="ECO:0000313" key="4">
    <source>
        <dbReference type="Proteomes" id="UP001195483"/>
    </source>
</evidence>
<dbReference type="PANTHER" id="PTHR30006:SF15">
    <property type="entry name" value="IRON-UTILIZATION PERIPLASMIC PROTEIN"/>
    <property type="match status" value="1"/>
</dbReference>
<reference evidence="3" key="2">
    <citation type="journal article" date="2021" name="Genome Biol. Evol.">
        <title>Developing a high-quality reference genome for a parasitic bivalve with doubly uniparental inheritance (Bivalvia: Unionida).</title>
        <authorList>
            <person name="Smith C.H."/>
        </authorList>
    </citation>
    <scope>NUCLEOTIDE SEQUENCE</scope>
    <source>
        <strain evidence="3">CHS0354</strain>
        <tissue evidence="3">Mantle</tissue>
    </source>
</reference>
<reference evidence="3" key="1">
    <citation type="journal article" date="2021" name="Genome Biol. Evol.">
        <title>A High-Quality Reference Genome for a Parasitic Bivalve with Doubly Uniparental Inheritance (Bivalvia: Unionida).</title>
        <authorList>
            <person name="Smith C.H."/>
        </authorList>
    </citation>
    <scope>NUCLEOTIDE SEQUENCE</scope>
    <source>
        <strain evidence="3">CHS0354</strain>
    </source>
</reference>
<gene>
    <name evidence="3" type="ORF">CHS0354_006924</name>
</gene>
<proteinExistence type="inferred from homology"/>
<protein>
    <recommendedName>
        <fullName evidence="5">Iron ABC transporter substrate-binding protein</fullName>
    </recommendedName>
</protein>
<dbReference type="AlphaFoldDB" id="A0AAE0TFD0"/>
<dbReference type="SUPFAM" id="SSF53850">
    <property type="entry name" value="Periplasmic binding protein-like II"/>
    <property type="match status" value="1"/>
</dbReference>
<dbReference type="PIRSF" id="PIRSF002825">
    <property type="entry name" value="CfbpA"/>
    <property type="match status" value="1"/>
</dbReference>
<dbReference type="Proteomes" id="UP001195483">
    <property type="component" value="Unassembled WGS sequence"/>
</dbReference>
<evidence type="ECO:0000313" key="3">
    <source>
        <dbReference type="EMBL" id="KAK3608883.1"/>
    </source>
</evidence>
<accession>A0AAE0TFD0</accession>
<sequence length="389" mass="43412">MADINLMCQRIYCLCEMGMLPFEPLPSSVARSPVDISLAAAIVISSEFLLRDIKIRTGLLSVSGELYAQSKGEVNVYSYRQPDLIKPILDEFTAKTGIKVNFLYADKGLEERIRIEGDNSPADVLLSTDVYALENLENVGLSDEVTDKKLLARVPENMRDPDGHWLALTKRARVLYISKERVKKSDINSYLDLAAPRFKGKICMRPGSHLYNLGLFSAMNAHYGKAKTEEWLKGLRANLARKPAGNDRAQAKAVMEGLCDIALGNSYYYGLMTYNEKEPEQKKWAAAVEPVFPSGEFGTHMNISGFALVRTAPNKANALKLLEFLLSDKAQQDYADLNYEFPAVPGVKYGKKVSVLFPQKFKEDILNPIDVARGVPDALKTVNRLEFDN</sequence>
<evidence type="ECO:0000256" key="2">
    <source>
        <dbReference type="ARBA" id="ARBA00022729"/>
    </source>
</evidence>
<evidence type="ECO:0000256" key="1">
    <source>
        <dbReference type="ARBA" id="ARBA00008520"/>
    </source>
</evidence>
<dbReference type="EMBL" id="JAEAOA010000469">
    <property type="protein sequence ID" value="KAK3608883.1"/>
    <property type="molecule type" value="Genomic_DNA"/>
</dbReference>